<evidence type="ECO:0000256" key="1">
    <source>
        <dbReference type="ARBA" id="ARBA00022614"/>
    </source>
</evidence>
<keyword evidence="6" id="KW-0472">Membrane</keyword>
<dbReference type="GO" id="GO:0016020">
    <property type="term" value="C:membrane"/>
    <property type="evidence" value="ECO:0007669"/>
    <property type="project" value="InterPro"/>
</dbReference>
<gene>
    <name evidence="7" type="ORF">KC01_LOCUS4869</name>
</gene>
<evidence type="ECO:0000256" key="4">
    <source>
        <dbReference type="PIRNR" id="PIRNR037595"/>
    </source>
</evidence>
<keyword evidence="6" id="KW-1133">Transmembrane helix</keyword>
<keyword evidence="2" id="KW-0732">Signal</keyword>
<reference evidence="7 8" key="1">
    <citation type="submission" date="2024-04" db="EMBL/GenBank/DDBJ databases">
        <authorList>
            <person name="Waldvogel A.-M."/>
            <person name="Schoenle A."/>
        </authorList>
    </citation>
    <scope>NUCLEOTIDE SEQUENCE [LARGE SCALE GENOMIC DNA]</scope>
</reference>
<dbReference type="InterPro" id="IPR032675">
    <property type="entry name" value="LRR_dom_sf"/>
</dbReference>
<name>A0AAV2J6B8_KNICA</name>
<evidence type="ECO:0000256" key="3">
    <source>
        <dbReference type="ARBA" id="ARBA00022737"/>
    </source>
</evidence>
<keyword evidence="1" id="KW-0433">Leucine-rich repeat</keyword>
<evidence type="ECO:0000256" key="5">
    <source>
        <dbReference type="SAM" id="MobiDB-lite"/>
    </source>
</evidence>
<evidence type="ECO:0000256" key="2">
    <source>
        <dbReference type="ARBA" id="ARBA00022729"/>
    </source>
</evidence>
<keyword evidence="6" id="KW-0812">Transmembrane</keyword>
<dbReference type="PRINTS" id="PR00019">
    <property type="entry name" value="LEURICHRPT"/>
</dbReference>
<dbReference type="InterPro" id="IPR026906">
    <property type="entry name" value="LRR_5"/>
</dbReference>
<dbReference type="EMBL" id="OZ035833">
    <property type="protein sequence ID" value="CAL1572870.1"/>
    <property type="molecule type" value="Genomic_DNA"/>
</dbReference>
<dbReference type="Gene3D" id="3.80.10.10">
    <property type="entry name" value="Ribonuclease Inhibitor"/>
    <property type="match status" value="4"/>
</dbReference>
<keyword evidence="4" id="KW-0399">Innate immunity</keyword>
<keyword evidence="8" id="KW-1185">Reference proteome</keyword>
<comment type="similarity">
    <text evidence="4">Belongs to the Toll-like receptor family.</text>
</comment>
<proteinExistence type="inferred from homology"/>
<dbReference type="SMART" id="SM00369">
    <property type="entry name" value="LRR_TYP"/>
    <property type="match status" value="14"/>
</dbReference>
<keyword evidence="4" id="KW-0395">Inflammatory response</keyword>
<dbReference type="InterPro" id="IPR017241">
    <property type="entry name" value="Toll-like_receptor"/>
</dbReference>
<dbReference type="SMART" id="SM00365">
    <property type="entry name" value="LRR_SD22"/>
    <property type="match status" value="8"/>
</dbReference>
<dbReference type="GO" id="GO:0005615">
    <property type="term" value="C:extracellular space"/>
    <property type="evidence" value="ECO:0007669"/>
    <property type="project" value="TreeGrafter"/>
</dbReference>
<accession>A0AAV2J6B8</accession>
<dbReference type="GO" id="GO:0002224">
    <property type="term" value="P:toll-like receptor signaling pathway"/>
    <property type="evidence" value="ECO:0007669"/>
    <property type="project" value="InterPro"/>
</dbReference>
<feature type="region of interest" description="Disordered" evidence="5">
    <location>
        <begin position="1"/>
        <end position="81"/>
    </location>
</feature>
<keyword evidence="4" id="KW-0675">Receptor</keyword>
<organism evidence="7 8">
    <name type="scientific">Knipowitschia caucasica</name>
    <name type="common">Caucasian dwarf goby</name>
    <name type="synonym">Pomatoschistus caucasicus</name>
    <dbReference type="NCBI Taxonomy" id="637954"/>
    <lineage>
        <taxon>Eukaryota</taxon>
        <taxon>Metazoa</taxon>
        <taxon>Chordata</taxon>
        <taxon>Craniata</taxon>
        <taxon>Vertebrata</taxon>
        <taxon>Euteleostomi</taxon>
        <taxon>Actinopterygii</taxon>
        <taxon>Neopterygii</taxon>
        <taxon>Teleostei</taxon>
        <taxon>Neoteleostei</taxon>
        <taxon>Acanthomorphata</taxon>
        <taxon>Gobiaria</taxon>
        <taxon>Gobiiformes</taxon>
        <taxon>Gobioidei</taxon>
        <taxon>Gobiidae</taxon>
        <taxon>Gobiinae</taxon>
        <taxon>Knipowitschia</taxon>
    </lineage>
</organism>
<dbReference type="GO" id="GO:0004888">
    <property type="term" value="F:transmembrane signaling receptor activity"/>
    <property type="evidence" value="ECO:0007669"/>
    <property type="project" value="InterPro"/>
</dbReference>
<evidence type="ECO:0000313" key="8">
    <source>
        <dbReference type="Proteomes" id="UP001497482"/>
    </source>
</evidence>
<dbReference type="InterPro" id="IPR003591">
    <property type="entry name" value="Leu-rich_rpt_typical-subtyp"/>
</dbReference>
<keyword evidence="3" id="KW-0677">Repeat</keyword>
<dbReference type="Pfam" id="PF13855">
    <property type="entry name" value="LRR_8"/>
    <property type="match status" value="4"/>
</dbReference>
<dbReference type="AlphaFoldDB" id="A0AAV2J6B8"/>
<dbReference type="InterPro" id="IPR050328">
    <property type="entry name" value="Dev_Immune_Receptor"/>
</dbReference>
<dbReference type="PIRSF" id="PIRSF037595">
    <property type="entry name" value="Toll-like_receptor"/>
    <property type="match status" value="1"/>
</dbReference>
<dbReference type="PROSITE" id="PS51450">
    <property type="entry name" value="LRR"/>
    <property type="match status" value="2"/>
</dbReference>
<feature type="compositionally biased region" description="Basic and acidic residues" evidence="5">
    <location>
        <begin position="1"/>
        <end position="12"/>
    </location>
</feature>
<dbReference type="PANTHER" id="PTHR24373:SF275">
    <property type="entry name" value="TIR DOMAIN-CONTAINING PROTEIN"/>
    <property type="match status" value="1"/>
</dbReference>
<keyword evidence="4" id="KW-0391">Immunity</keyword>
<dbReference type="Pfam" id="PF13516">
    <property type="entry name" value="LRR_6"/>
    <property type="match status" value="1"/>
</dbReference>
<sequence length="740" mass="82595">MALLLKQREHAQFKSRQNSADTDALQLRSATDTETDGTDGTEELRARAAGDAALDQLQTTPRDHGPSVDQLQTTPRSRPLSSMSWSVLPLLLFWVPAAPRPPAPLPSCTVTQTEVFCRDLSLRTVPQNLPEGIHTLDLSHNQLQNLSLETLAFAHSLHRLNLRGNKIHFIQPGLFAAMTQLKVLDLSRNHLSAFAVHRTQVGPLRSVESLDLSSNGLYTDMTAYFLSDSPVLLNLSLSGNSLTKISGDAFRGSRLLRKVNLHNNVIMEIEDGAFDSLDHLADLDLSKNSINCITDFNLYNLKSLNLSQNSLELFQSTPSDEISKLVSLDLSQNKLPLLPLIPRKNKLEYLDVSRNQIQGVNVTGSYPGQIFFLCTCLVQPPSSTKHYNCFHHLRFLDMSYNNFQTLPESLFYTMLSLEALNASNNCITSFILTSDLLPKVRTLDLSDNSLQTFEITEKSLPLLEELYLNGNILSTLDFQTFQTLPNLRRLHLQQNAIRICPHSFADAAPCVSFKSNPNLEYLNLSETHLETVPALAFRNTSLKHLDLSLNPGLALHYNSFSGLEHTLVRLFLKENNITVIKSDLALLTSLKYVDLSTNQLTALPTWNRESSIESLNLQNNNLVTLDYSTVLALEHSLKTLYVGSNPLSCCSNLPFLQMLQRSAVVVPDMDAVTCVYLEDSEPVNMEKVTQEMCENLQNGSVNVVMMAVAALVLIVALVLLVKCCQSRKNKSRSRSWSYRA</sequence>
<dbReference type="GO" id="GO:0045087">
    <property type="term" value="P:innate immune response"/>
    <property type="evidence" value="ECO:0007669"/>
    <property type="project" value="UniProtKB-UniRule"/>
</dbReference>
<dbReference type="InterPro" id="IPR001611">
    <property type="entry name" value="Leu-rich_rpt"/>
</dbReference>
<feature type="compositionally biased region" description="Polar residues" evidence="5">
    <location>
        <begin position="69"/>
        <end position="81"/>
    </location>
</feature>
<evidence type="ECO:0000256" key="6">
    <source>
        <dbReference type="SAM" id="Phobius"/>
    </source>
</evidence>
<dbReference type="SUPFAM" id="SSF52058">
    <property type="entry name" value="L domain-like"/>
    <property type="match status" value="1"/>
</dbReference>
<dbReference type="GO" id="GO:0031012">
    <property type="term" value="C:extracellular matrix"/>
    <property type="evidence" value="ECO:0007669"/>
    <property type="project" value="TreeGrafter"/>
</dbReference>
<feature type="transmembrane region" description="Helical" evidence="6">
    <location>
        <begin position="703"/>
        <end position="724"/>
    </location>
</feature>
<dbReference type="PANTHER" id="PTHR24373">
    <property type="entry name" value="SLIT RELATED LEUCINE-RICH REPEAT NEURONAL PROTEIN"/>
    <property type="match status" value="1"/>
</dbReference>
<protein>
    <submittedName>
        <fullName evidence="7">Uncharacterized protein</fullName>
    </submittedName>
</protein>
<dbReference type="Proteomes" id="UP001497482">
    <property type="component" value="Chromosome 11"/>
</dbReference>
<dbReference type="GO" id="GO:0006954">
    <property type="term" value="P:inflammatory response"/>
    <property type="evidence" value="ECO:0007669"/>
    <property type="project" value="UniProtKB-UniRule"/>
</dbReference>
<dbReference type="SMART" id="SM00364">
    <property type="entry name" value="LRR_BAC"/>
    <property type="match status" value="7"/>
</dbReference>
<dbReference type="Pfam" id="PF13306">
    <property type="entry name" value="LRR_5"/>
    <property type="match status" value="1"/>
</dbReference>
<evidence type="ECO:0000313" key="7">
    <source>
        <dbReference type="EMBL" id="CAL1572870.1"/>
    </source>
</evidence>